<dbReference type="AlphaFoldDB" id="G0UCR0"/>
<evidence type="ECO:0000256" key="8">
    <source>
        <dbReference type="ARBA" id="ARBA00022842"/>
    </source>
</evidence>
<name>G0UCR0_TRYVY</name>
<keyword evidence="10 13" id="KW-0695">RNA-directed DNA polymerase</keyword>
<proteinExistence type="inferred from homology"/>
<keyword evidence="8 13" id="KW-0460">Magnesium</keyword>
<dbReference type="SMART" id="SM00975">
    <property type="entry name" value="Telomerase_RBD"/>
    <property type="match status" value="1"/>
</dbReference>
<evidence type="ECO:0000256" key="3">
    <source>
        <dbReference type="ARBA" id="ARBA00016182"/>
    </source>
</evidence>
<evidence type="ECO:0000313" key="15">
    <source>
        <dbReference type="EMBL" id="CCC53620.1"/>
    </source>
</evidence>
<dbReference type="InterPro" id="IPR021891">
    <property type="entry name" value="Telomerase_RBD"/>
</dbReference>
<evidence type="ECO:0000256" key="7">
    <source>
        <dbReference type="ARBA" id="ARBA00022723"/>
    </source>
</evidence>
<organism evidence="15">
    <name type="scientific">Trypanosoma vivax (strain Y486)</name>
    <dbReference type="NCBI Taxonomy" id="1055687"/>
    <lineage>
        <taxon>Eukaryota</taxon>
        <taxon>Discoba</taxon>
        <taxon>Euglenozoa</taxon>
        <taxon>Kinetoplastea</taxon>
        <taxon>Metakinetoplastina</taxon>
        <taxon>Trypanosomatida</taxon>
        <taxon>Trypanosomatidae</taxon>
        <taxon>Trypanosoma</taxon>
        <taxon>Duttonella</taxon>
    </lineage>
</organism>
<keyword evidence="4 13" id="KW-0158">Chromosome</keyword>
<dbReference type="GO" id="GO:0046872">
    <property type="term" value="F:metal ion binding"/>
    <property type="evidence" value="ECO:0007669"/>
    <property type="project" value="UniProtKB-KW"/>
</dbReference>
<sequence>MYVSLRAPSPPLPYTQVDYSRAVEIACVNDTVENRRFGGFTCSSGRPLTSRVLQHSFWDALFSRLGPEVASFIALWCPVVVQFEPSGGGLQVLGPPLKKAVPRTLNRHSTAGWRECCQKASRGEANLPPQGPAGLSAETPASPSLYGLNVSRLPLIGETAHCIHTKDHRAVHLLLEELWEEAHYKSIDSSSDTVPKLRCVIAAGDILTPCPGDCNVLALAKELVYQVFPYTLSGSDTSGDRFLRTYLTHILHCVIGSVPRMNIRGAAIKHTSFLEKRCLTAYFSTVAPVRLEQGEAGDKGMHKSTRFGELTVPENIVASYICTLLGAMWWRTPCNSSYTASNSMRVGFWGAGGTVMEKMYAVTVDWLRCGKQQVFPLSHFLHEVPVSSLPWLRGFYTKVSTDGRRRRSMIQQRIYLQLVFFLFQNVIPFLLTRSFHVVYNLKNSNVLLFIPKPVWSRLVRREMWQICVSGRKRMRDEGAVHEEGGKVKTRSLRRMSLERVTASELVRTGAIPEPTSSRDIGASKQSVPLLVSDVHFMLDGAKLRPVARIRFASRRSLLRIADGVPTSFTRSTATVPHIFRMTRPTTPRPSPNSTVLRDALRCLLAGVEEHRVEHGQPNSASSSHNKEYLELRSFIETSRRFCAAPCLVGNHGGAYSSSADFSFSMIRGDGARCFECLPQETIMKCVRRLISHEQYHMVRLTSIMALPRSGGDDVLTNSGGRWPRAECHRLQLGKRVVALPDSGLRAGVLLGIPEGCVMYEETTTMSDSTLSGEVVRSTLQHHLQTHFVVMGNRLYVQRLGITQGSAVASLLCDTLLESVVVSLCDILSEQEEPSLVLRRMDDILVVTLSPVAALRCEDAIRSGWPEVGFICQMEKLRNTARSGGGNLVQWCGLLWDPQSLELSVEWARLACLVPHIHVCLRSGSEPLFSSLRFMNILRLRTPMTVLCRRINSKPRVIQTLYEICLLWSRFFLGKLAANASFIRPHVRTVLRPLTVALAMLQRLVHRRARTLSCTGSFCDVTKDEIQLCMFSAFHLVLQGRLGWLIDRMHRARKYWRRFILVVETIVRHKMKGTAALMKERGDEGFTTVASMLAADDTDSIATRALRAVRFAPPRGY</sequence>
<dbReference type="InterPro" id="IPR000477">
    <property type="entry name" value="RT_dom"/>
</dbReference>
<reference evidence="15" key="1">
    <citation type="journal article" date="2012" name="Proc. Natl. Acad. Sci. U.S.A.">
        <title>Antigenic diversity is generated by distinct evolutionary mechanisms in African trypanosome species.</title>
        <authorList>
            <person name="Jackson A.P."/>
            <person name="Berry A."/>
            <person name="Aslett M."/>
            <person name="Allison H.C."/>
            <person name="Burton P."/>
            <person name="Vavrova-Anderson J."/>
            <person name="Brown R."/>
            <person name="Browne H."/>
            <person name="Corton N."/>
            <person name="Hauser H."/>
            <person name="Gamble J."/>
            <person name="Gilderthorp R."/>
            <person name="Marcello L."/>
            <person name="McQuillan J."/>
            <person name="Otto T.D."/>
            <person name="Quail M.A."/>
            <person name="Sanders M.J."/>
            <person name="van Tonder A."/>
            <person name="Ginger M.L."/>
            <person name="Field M.C."/>
            <person name="Barry J.D."/>
            <person name="Hertz-Fowler C."/>
            <person name="Berriman M."/>
        </authorList>
    </citation>
    <scope>NUCLEOTIDE SEQUENCE</scope>
    <source>
        <strain evidence="15">Y486</strain>
    </source>
</reference>
<dbReference type="GO" id="GO:0007004">
    <property type="term" value="P:telomere maintenance via telomerase"/>
    <property type="evidence" value="ECO:0007669"/>
    <property type="project" value="TreeGrafter"/>
</dbReference>
<dbReference type="GO" id="GO:0070034">
    <property type="term" value="F:telomerase RNA binding"/>
    <property type="evidence" value="ECO:0007669"/>
    <property type="project" value="TreeGrafter"/>
</dbReference>
<dbReference type="EMBL" id="HE573027">
    <property type="protein sequence ID" value="CCC53620.1"/>
    <property type="molecule type" value="Genomic_DNA"/>
</dbReference>
<keyword evidence="9 13" id="KW-0779">Telomere</keyword>
<dbReference type="InterPro" id="IPR003545">
    <property type="entry name" value="Telomerase_RT"/>
</dbReference>
<comment type="subcellular location">
    <subcellularLocation>
        <location evidence="13">Nucleus</location>
    </subcellularLocation>
    <subcellularLocation>
        <location evidence="13">Chromosome</location>
        <location evidence="13">Telomere</location>
    </subcellularLocation>
</comment>
<evidence type="ECO:0000256" key="4">
    <source>
        <dbReference type="ARBA" id="ARBA00022454"/>
    </source>
</evidence>
<keyword evidence="7 13" id="KW-0479">Metal-binding</keyword>
<evidence type="ECO:0000259" key="14">
    <source>
        <dbReference type="PROSITE" id="PS50878"/>
    </source>
</evidence>
<dbReference type="CDD" id="cd01648">
    <property type="entry name" value="TERT"/>
    <property type="match status" value="1"/>
</dbReference>
<evidence type="ECO:0000256" key="9">
    <source>
        <dbReference type="ARBA" id="ARBA00022895"/>
    </source>
</evidence>
<evidence type="ECO:0000256" key="6">
    <source>
        <dbReference type="ARBA" id="ARBA00022695"/>
    </source>
</evidence>
<gene>
    <name evidence="15" type="ORF">TVY486_1111040</name>
</gene>
<comment type="catalytic activity">
    <reaction evidence="12 13">
        <text>DNA(n) + a 2'-deoxyribonucleoside 5'-triphosphate = DNA(n+1) + diphosphate</text>
        <dbReference type="Rhea" id="RHEA:22508"/>
        <dbReference type="Rhea" id="RHEA-COMP:17339"/>
        <dbReference type="Rhea" id="RHEA-COMP:17340"/>
        <dbReference type="ChEBI" id="CHEBI:33019"/>
        <dbReference type="ChEBI" id="CHEBI:61560"/>
        <dbReference type="ChEBI" id="CHEBI:173112"/>
        <dbReference type="EC" id="2.7.7.49"/>
    </reaction>
</comment>
<comment type="similarity">
    <text evidence="1 13">Belongs to the reverse transcriptase family. Telomerase subfamily.</text>
</comment>
<dbReference type="PANTHER" id="PTHR12066">
    <property type="entry name" value="TELOMERASE REVERSE TRANSCRIPTASE"/>
    <property type="match status" value="1"/>
</dbReference>
<dbReference type="VEuPathDB" id="TriTrypDB:TvY486_1111040"/>
<comment type="function">
    <text evidence="13">Telomerase is a ribonucleoprotein enzyme essential for the replication of chromosome termini in most eukaryotes. It elongates telomeres. It is a reverse transcriptase that adds simple sequence repeats to chromosome ends by copying a template sequence within the RNA component of the enzyme.</text>
</comment>
<dbReference type="EC" id="2.7.7.49" evidence="2 13"/>
<evidence type="ECO:0000256" key="12">
    <source>
        <dbReference type="ARBA" id="ARBA00048173"/>
    </source>
</evidence>
<keyword evidence="6 13" id="KW-0548">Nucleotidyltransferase</keyword>
<dbReference type="PRINTS" id="PR01365">
    <property type="entry name" value="TELOMERASERT"/>
</dbReference>
<dbReference type="GO" id="GO:0042162">
    <property type="term" value="F:telomeric DNA binding"/>
    <property type="evidence" value="ECO:0007669"/>
    <property type="project" value="TreeGrafter"/>
</dbReference>
<dbReference type="Gene3D" id="1.10.132.70">
    <property type="match status" value="1"/>
</dbReference>
<evidence type="ECO:0000256" key="5">
    <source>
        <dbReference type="ARBA" id="ARBA00022679"/>
    </source>
</evidence>
<dbReference type="GO" id="GO:0000781">
    <property type="term" value="C:chromosome, telomeric region"/>
    <property type="evidence" value="ECO:0007669"/>
    <property type="project" value="UniProtKB-SubCell"/>
</dbReference>
<dbReference type="GO" id="GO:0000333">
    <property type="term" value="C:telomerase catalytic core complex"/>
    <property type="evidence" value="ECO:0007669"/>
    <property type="project" value="TreeGrafter"/>
</dbReference>
<dbReference type="Pfam" id="PF12009">
    <property type="entry name" value="Telomerase_RBD"/>
    <property type="match status" value="1"/>
</dbReference>
<evidence type="ECO:0000256" key="11">
    <source>
        <dbReference type="ARBA" id="ARBA00023242"/>
    </source>
</evidence>
<evidence type="ECO:0000256" key="10">
    <source>
        <dbReference type="ARBA" id="ARBA00022918"/>
    </source>
</evidence>
<evidence type="ECO:0000256" key="2">
    <source>
        <dbReference type="ARBA" id="ARBA00012493"/>
    </source>
</evidence>
<keyword evidence="5 13" id="KW-0808">Transferase</keyword>
<evidence type="ECO:0000256" key="13">
    <source>
        <dbReference type="RuleBase" id="RU365061"/>
    </source>
</evidence>
<keyword evidence="11 13" id="KW-0539">Nucleus</keyword>
<evidence type="ECO:0000256" key="1">
    <source>
        <dbReference type="ARBA" id="ARBA00008001"/>
    </source>
</evidence>
<dbReference type="PROSITE" id="PS50878">
    <property type="entry name" value="RT_POL"/>
    <property type="match status" value="1"/>
</dbReference>
<dbReference type="PANTHER" id="PTHR12066:SF0">
    <property type="entry name" value="TELOMERASE REVERSE TRANSCRIPTASE"/>
    <property type="match status" value="1"/>
</dbReference>
<accession>G0UCR0</accession>
<dbReference type="GO" id="GO:0003720">
    <property type="term" value="F:telomerase activity"/>
    <property type="evidence" value="ECO:0007669"/>
    <property type="project" value="InterPro"/>
</dbReference>
<feature type="domain" description="Reverse transcriptase" evidence="14">
    <location>
        <begin position="492"/>
        <end position="895"/>
    </location>
</feature>
<protein>
    <recommendedName>
        <fullName evidence="3 13">Telomerase reverse transcriptase</fullName>
        <ecNumber evidence="2 13">2.7.7.49</ecNumber>
    </recommendedName>
    <alternativeName>
        <fullName evidence="13">Telomerase catalytic subunit</fullName>
    </alternativeName>
</protein>